<dbReference type="EMBL" id="FQ312005">
    <property type="protein sequence ID" value="CBW28073.1"/>
    <property type="molecule type" value="Genomic_DNA"/>
</dbReference>
<keyword evidence="3" id="KW-1185">Reference proteome</keyword>
<dbReference type="STRING" id="862908.BMS_3329"/>
<dbReference type="RefSeq" id="WP_014245842.1">
    <property type="nucleotide sequence ID" value="NC_016620.1"/>
</dbReference>
<evidence type="ECO:0000256" key="1">
    <source>
        <dbReference type="SAM" id="SignalP"/>
    </source>
</evidence>
<evidence type="ECO:0000313" key="3">
    <source>
        <dbReference type="Proteomes" id="UP000008963"/>
    </source>
</evidence>
<dbReference type="PATRIC" id="fig|862908.3.peg.3182"/>
<dbReference type="AlphaFoldDB" id="E1X103"/>
<dbReference type="Proteomes" id="UP000008963">
    <property type="component" value="Chromosome"/>
</dbReference>
<keyword evidence="1" id="KW-0732">Signal</keyword>
<dbReference type="PROSITE" id="PS51257">
    <property type="entry name" value="PROKAR_LIPOPROTEIN"/>
    <property type="match status" value="1"/>
</dbReference>
<feature type="signal peptide" evidence="1">
    <location>
        <begin position="1"/>
        <end position="21"/>
    </location>
</feature>
<feature type="chain" id="PRO_5003154349" evidence="1">
    <location>
        <begin position="22"/>
        <end position="230"/>
    </location>
</feature>
<dbReference type="KEGG" id="bmx:BMS_3329"/>
<name>E1X103_HALMS</name>
<accession>E1X103</accession>
<reference evidence="3" key="1">
    <citation type="journal article" date="2013" name="ISME J.">
        <title>A small predatory core genome in the divergent marine Bacteriovorax marinus SJ and the terrestrial Bdellovibrio bacteriovorus.</title>
        <authorList>
            <person name="Crossman L.C."/>
            <person name="Chen H."/>
            <person name="Cerdeno-Tarraga A.M."/>
            <person name="Brooks K."/>
            <person name="Quail M.A."/>
            <person name="Pineiro S.A."/>
            <person name="Hobley L."/>
            <person name="Sockett R.E."/>
            <person name="Bentley S.D."/>
            <person name="Parkhill J."/>
            <person name="Williams H.N."/>
            <person name="Stine O.C."/>
        </authorList>
    </citation>
    <scope>NUCLEOTIDE SEQUENCE [LARGE SCALE GENOMIC DNA]</scope>
    <source>
        <strain evidence="3">ATCC BAA-682 / DSM 15412 / SJ</strain>
    </source>
</reference>
<gene>
    <name evidence="2" type="ordered locus">BMS_3329</name>
</gene>
<proteinExistence type="predicted"/>
<keyword evidence="2" id="KW-0449">Lipoprotein</keyword>
<protein>
    <submittedName>
        <fullName evidence="2">Lipoprotein</fullName>
    </submittedName>
</protein>
<organism evidence="2 3">
    <name type="scientific">Halobacteriovorax marinus (strain ATCC BAA-682 / DSM 15412 / SJ)</name>
    <name type="common">Bacteriovorax marinus</name>
    <dbReference type="NCBI Taxonomy" id="862908"/>
    <lineage>
        <taxon>Bacteria</taxon>
        <taxon>Pseudomonadati</taxon>
        <taxon>Bdellovibrionota</taxon>
        <taxon>Bacteriovoracia</taxon>
        <taxon>Bacteriovoracales</taxon>
        <taxon>Halobacteriovoraceae</taxon>
        <taxon>Halobacteriovorax</taxon>
    </lineage>
</organism>
<evidence type="ECO:0000313" key="2">
    <source>
        <dbReference type="EMBL" id="CBW28073.1"/>
    </source>
</evidence>
<dbReference type="HOGENOM" id="CLU_1203473_0_0_7"/>
<sequence length="230" mass="25346">MKNTFLLALAITLTACGSSGGDSTPGSVINPANTTEGKIKAHLASGYSVGLIQTTTESGEVIDKGTNTKVCDYNYETVSTLIDISGSQYTFHVKGTGNQFCDDHPSESIEVKDLKYLGSYVDFLLEAILENNATYKWNDTSKVFTININGQEDNMDLKNVKTYEHLTAEVSPEGEYSLAEYKTIYTIDGFTQTNSRQNYDVQSLKDQLGYCTYTLNDKKEAIVNCVNPKQ</sequence>